<keyword evidence="8" id="KW-0547">Nucleotide-binding</keyword>
<dbReference type="Pfam" id="PF02518">
    <property type="entry name" value="HATPase_c"/>
    <property type="match status" value="1"/>
</dbReference>
<keyword evidence="5" id="KW-0597">Phosphoprotein</keyword>
<protein>
    <recommendedName>
        <fullName evidence="3">histidine kinase</fullName>
        <ecNumber evidence="3">2.7.13.3</ecNumber>
    </recommendedName>
</protein>
<comment type="caution">
    <text evidence="17">The sequence shown here is derived from an EMBL/GenBank/DDBJ whole genome shotgun (WGS) entry which is preliminary data.</text>
</comment>
<feature type="transmembrane region" description="Helical" evidence="14">
    <location>
        <begin position="12"/>
        <end position="33"/>
    </location>
</feature>
<evidence type="ECO:0000256" key="1">
    <source>
        <dbReference type="ARBA" id="ARBA00000085"/>
    </source>
</evidence>
<dbReference type="AlphaFoldDB" id="A0A154BWD7"/>
<dbReference type="GO" id="GO:0005886">
    <property type="term" value="C:plasma membrane"/>
    <property type="evidence" value="ECO:0007669"/>
    <property type="project" value="UniProtKB-SubCell"/>
</dbReference>
<dbReference type="InterPro" id="IPR013767">
    <property type="entry name" value="PAS_fold"/>
</dbReference>
<feature type="transmembrane region" description="Helical" evidence="14">
    <location>
        <begin position="171"/>
        <end position="191"/>
    </location>
</feature>
<evidence type="ECO:0000256" key="8">
    <source>
        <dbReference type="ARBA" id="ARBA00022741"/>
    </source>
</evidence>
<dbReference type="InterPro" id="IPR003660">
    <property type="entry name" value="HAMP_dom"/>
</dbReference>
<dbReference type="InterPro" id="IPR035965">
    <property type="entry name" value="PAS-like_dom_sf"/>
</dbReference>
<evidence type="ECO:0000256" key="2">
    <source>
        <dbReference type="ARBA" id="ARBA00004651"/>
    </source>
</evidence>
<dbReference type="Proteomes" id="UP000076268">
    <property type="component" value="Unassembled WGS sequence"/>
</dbReference>
<evidence type="ECO:0000256" key="6">
    <source>
        <dbReference type="ARBA" id="ARBA00022679"/>
    </source>
</evidence>
<dbReference type="SMART" id="SM00387">
    <property type="entry name" value="HATPase_c"/>
    <property type="match status" value="1"/>
</dbReference>
<dbReference type="InterPro" id="IPR000014">
    <property type="entry name" value="PAS"/>
</dbReference>
<evidence type="ECO:0000256" key="5">
    <source>
        <dbReference type="ARBA" id="ARBA00022553"/>
    </source>
</evidence>
<dbReference type="CDD" id="cd16922">
    <property type="entry name" value="HATPase_EvgS-ArcB-TorS-like"/>
    <property type="match status" value="1"/>
</dbReference>
<dbReference type="InterPro" id="IPR036097">
    <property type="entry name" value="HisK_dim/P_sf"/>
</dbReference>
<dbReference type="Gene3D" id="1.10.287.130">
    <property type="match status" value="1"/>
</dbReference>
<sequence>MLIRSIRTRLIITLLLLTVGSLATLGTYILWYFHRSNVENLTAQLIMQTRITEELVSAYYLTPGSRSQLNEKIKEMRSQIGLRITVITAEGSVIADSYEPLDSLDNHRDRPEVIDALAGKTGSSIRYSNTMKENFIYTTVPITEQGKIVGVVRLASSLAPIEANFANVRSVLFAAFAITSLLAILISIRLAGKFTSPLEEITRVAQKMAEGHLDKRVHIRTGDEIELLAHTLNKLASSLDDTVSETLAEKRKLELILAHMDNAVILFDRYGRMETYNEMARTTFDITYSMLGMHNIQVIGNNAFDRALQESVTVRENRSIELKIELRGKKRVFQLALAPFTNESDVSGVLCVFHDITALQELHERQVDFVANASHELATPLTAIKGFAETLLDGALSDQDLSKKFLTIIHSEAERMQRLVSDLLQLAKLDSSEYRHHVYLEPVDLNLFIDTVAKELSPHWQHKELSLTIKVDNSIPLTVLANPDWLKQVLINLLDNAIKYTPAGGNVTICSQFSEGLAQVSITDTGIGIPASDLPLIFERFYRVEKARSRSAGGTGLGLAIVKFIVEALGGRIWVKSKVNSGTTFSFTLPLAEKK</sequence>
<evidence type="ECO:0000256" key="12">
    <source>
        <dbReference type="ARBA" id="ARBA00023012"/>
    </source>
</evidence>
<dbReference type="NCBIfam" id="NF046044">
    <property type="entry name" value="PnpS"/>
    <property type="match status" value="1"/>
</dbReference>
<proteinExistence type="predicted"/>
<dbReference type="Gene3D" id="3.30.565.10">
    <property type="entry name" value="Histidine kinase-like ATPase, C-terminal domain"/>
    <property type="match status" value="1"/>
</dbReference>
<name>A0A154BWD7_ANASB</name>
<dbReference type="Pfam" id="PF00672">
    <property type="entry name" value="HAMP"/>
    <property type="match status" value="1"/>
</dbReference>
<evidence type="ECO:0000259" key="15">
    <source>
        <dbReference type="PROSITE" id="PS50109"/>
    </source>
</evidence>
<dbReference type="GO" id="GO:0006355">
    <property type="term" value="P:regulation of DNA-templated transcription"/>
    <property type="evidence" value="ECO:0007669"/>
    <property type="project" value="InterPro"/>
</dbReference>
<feature type="domain" description="Histidine kinase" evidence="15">
    <location>
        <begin position="372"/>
        <end position="593"/>
    </location>
</feature>
<keyword evidence="12" id="KW-0902">Two-component regulatory system</keyword>
<dbReference type="NCBIfam" id="TIGR00229">
    <property type="entry name" value="sensory_box"/>
    <property type="match status" value="1"/>
</dbReference>
<evidence type="ECO:0000256" key="14">
    <source>
        <dbReference type="SAM" id="Phobius"/>
    </source>
</evidence>
<comment type="catalytic activity">
    <reaction evidence="1">
        <text>ATP + protein L-histidine = ADP + protein N-phospho-L-histidine.</text>
        <dbReference type="EC" id="2.7.13.3"/>
    </reaction>
</comment>
<evidence type="ECO:0000256" key="13">
    <source>
        <dbReference type="ARBA" id="ARBA00023136"/>
    </source>
</evidence>
<keyword evidence="13 14" id="KW-0472">Membrane</keyword>
<dbReference type="GO" id="GO:0004721">
    <property type="term" value="F:phosphoprotein phosphatase activity"/>
    <property type="evidence" value="ECO:0007669"/>
    <property type="project" value="TreeGrafter"/>
</dbReference>
<dbReference type="SUPFAM" id="SSF47384">
    <property type="entry name" value="Homodimeric domain of signal transducing histidine kinase"/>
    <property type="match status" value="1"/>
</dbReference>
<evidence type="ECO:0000259" key="16">
    <source>
        <dbReference type="PROSITE" id="PS50885"/>
    </source>
</evidence>
<evidence type="ECO:0000256" key="4">
    <source>
        <dbReference type="ARBA" id="ARBA00022475"/>
    </source>
</evidence>
<dbReference type="InterPro" id="IPR005467">
    <property type="entry name" value="His_kinase_dom"/>
</dbReference>
<dbReference type="FunFam" id="1.10.287.130:FF:000001">
    <property type="entry name" value="Two-component sensor histidine kinase"/>
    <property type="match status" value="1"/>
</dbReference>
<keyword evidence="9 17" id="KW-0418">Kinase</keyword>
<dbReference type="PANTHER" id="PTHR45453:SF1">
    <property type="entry name" value="PHOSPHATE REGULON SENSOR PROTEIN PHOR"/>
    <property type="match status" value="1"/>
</dbReference>
<dbReference type="RefSeq" id="WP_066237149.1">
    <property type="nucleotide sequence ID" value="NZ_LSGP01000001.1"/>
</dbReference>
<dbReference type="OrthoDB" id="9786919at2"/>
<dbReference type="GO" id="GO:0016036">
    <property type="term" value="P:cellular response to phosphate starvation"/>
    <property type="evidence" value="ECO:0007669"/>
    <property type="project" value="TreeGrafter"/>
</dbReference>
<comment type="subcellular location">
    <subcellularLocation>
        <location evidence="2">Cell membrane</location>
        <topology evidence="2">Multi-pass membrane protein</topology>
    </subcellularLocation>
</comment>
<keyword evidence="7 14" id="KW-0812">Transmembrane</keyword>
<reference evidence="17 18" key="1">
    <citation type="submission" date="2016-02" db="EMBL/GenBank/DDBJ databases">
        <title>Anaerosporomusa subterraneum gen. nov., sp. nov., a spore-forming obligate anaerobe isolated from saprolite.</title>
        <authorList>
            <person name="Choi J.K."/>
            <person name="Shah M."/>
            <person name="Yee N."/>
        </authorList>
    </citation>
    <scope>NUCLEOTIDE SEQUENCE [LARGE SCALE GENOMIC DNA]</scope>
    <source>
        <strain evidence="17 18">RU4</strain>
    </source>
</reference>
<evidence type="ECO:0000256" key="11">
    <source>
        <dbReference type="ARBA" id="ARBA00022989"/>
    </source>
</evidence>
<dbReference type="Pfam" id="PF00512">
    <property type="entry name" value="HisKA"/>
    <property type="match status" value="1"/>
</dbReference>
<evidence type="ECO:0000256" key="7">
    <source>
        <dbReference type="ARBA" id="ARBA00022692"/>
    </source>
</evidence>
<dbReference type="PANTHER" id="PTHR45453">
    <property type="entry name" value="PHOSPHATE REGULON SENSOR PROTEIN PHOR"/>
    <property type="match status" value="1"/>
</dbReference>
<organism evidence="17 18">
    <name type="scientific">Anaerosporomusa subterranea</name>
    <dbReference type="NCBI Taxonomy" id="1794912"/>
    <lineage>
        <taxon>Bacteria</taxon>
        <taxon>Bacillati</taxon>
        <taxon>Bacillota</taxon>
        <taxon>Negativicutes</taxon>
        <taxon>Acetonemataceae</taxon>
        <taxon>Anaerosporomusa</taxon>
    </lineage>
</organism>
<dbReference type="InterPro" id="IPR029151">
    <property type="entry name" value="Sensor-like_sf"/>
</dbReference>
<feature type="domain" description="HAMP" evidence="16">
    <location>
        <begin position="192"/>
        <end position="244"/>
    </location>
</feature>
<keyword evidence="11 14" id="KW-1133">Transmembrane helix</keyword>
<dbReference type="InterPro" id="IPR004358">
    <property type="entry name" value="Sig_transdc_His_kin-like_C"/>
</dbReference>
<dbReference type="EC" id="2.7.13.3" evidence="3"/>
<dbReference type="CDD" id="cd00082">
    <property type="entry name" value="HisKA"/>
    <property type="match status" value="1"/>
</dbReference>
<accession>A0A154BWD7</accession>
<dbReference type="InterPro" id="IPR003661">
    <property type="entry name" value="HisK_dim/P_dom"/>
</dbReference>
<dbReference type="SMART" id="SM00304">
    <property type="entry name" value="HAMP"/>
    <property type="match status" value="1"/>
</dbReference>
<dbReference type="PROSITE" id="PS50885">
    <property type="entry name" value="HAMP"/>
    <property type="match status" value="1"/>
</dbReference>
<dbReference type="CDD" id="cd06225">
    <property type="entry name" value="HAMP"/>
    <property type="match status" value="1"/>
</dbReference>
<dbReference type="EMBL" id="LSGP01000001">
    <property type="protein sequence ID" value="KYZ78256.1"/>
    <property type="molecule type" value="Genomic_DNA"/>
</dbReference>
<dbReference type="InterPro" id="IPR003594">
    <property type="entry name" value="HATPase_dom"/>
</dbReference>
<keyword evidence="10" id="KW-0067">ATP-binding</keyword>
<dbReference type="SUPFAM" id="SSF55785">
    <property type="entry name" value="PYP-like sensor domain (PAS domain)"/>
    <property type="match status" value="1"/>
</dbReference>
<dbReference type="InterPro" id="IPR050351">
    <property type="entry name" value="BphY/WalK/GraS-like"/>
</dbReference>
<keyword evidence="18" id="KW-1185">Reference proteome</keyword>
<evidence type="ECO:0000313" key="18">
    <source>
        <dbReference type="Proteomes" id="UP000076268"/>
    </source>
</evidence>
<dbReference type="SMART" id="SM00388">
    <property type="entry name" value="HisKA"/>
    <property type="match status" value="1"/>
</dbReference>
<dbReference type="STRING" id="1794912.AXX12_01565"/>
<dbReference type="Gene3D" id="6.10.340.10">
    <property type="match status" value="1"/>
</dbReference>
<dbReference type="PROSITE" id="PS50109">
    <property type="entry name" value="HIS_KIN"/>
    <property type="match status" value="1"/>
</dbReference>
<dbReference type="SUPFAM" id="SSF158472">
    <property type="entry name" value="HAMP domain-like"/>
    <property type="match status" value="1"/>
</dbReference>
<dbReference type="GO" id="GO:0005524">
    <property type="term" value="F:ATP binding"/>
    <property type="evidence" value="ECO:0007669"/>
    <property type="project" value="UniProtKB-KW"/>
</dbReference>
<dbReference type="SUPFAM" id="SSF103190">
    <property type="entry name" value="Sensory domain-like"/>
    <property type="match status" value="1"/>
</dbReference>
<gene>
    <name evidence="17" type="ORF">AXX12_01565</name>
</gene>
<dbReference type="SUPFAM" id="SSF55874">
    <property type="entry name" value="ATPase domain of HSP90 chaperone/DNA topoisomerase II/histidine kinase"/>
    <property type="match status" value="1"/>
</dbReference>
<evidence type="ECO:0000256" key="9">
    <source>
        <dbReference type="ARBA" id="ARBA00022777"/>
    </source>
</evidence>
<evidence type="ECO:0000256" key="10">
    <source>
        <dbReference type="ARBA" id="ARBA00022840"/>
    </source>
</evidence>
<keyword evidence="4" id="KW-1003">Cell membrane</keyword>
<dbReference type="InterPro" id="IPR036890">
    <property type="entry name" value="HATPase_C_sf"/>
</dbReference>
<dbReference type="GO" id="GO:0000155">
    <property type="term" value="F:phosphorelay sensor kinase activity"/>
    <property type="evidence" value="ECO:0007669"/>
    <property type="project" value="InterPro"/>
</dbReference>
<dbReference type="PRINTS" id="PR00344">
    <property type="entry name" value="BCTRLSENSOR"/>
</dbReference>
<dbReference type="FunFam" id="3.30.565.10:FF:000006">
    <property type="entry name" value="Sensor histidine kinase WalK"/>
    <property type="match status" value="1"/>
</dbReference>
<keyword evidence="6" id="KW-0808">Transferase</keyword>
<evidence type="ECO:0000313" key="17">
    <source>
        <dbReference type="EMBL" id="KYZ78256.1"/>
    </source>
</evidence>
<evidence type="ECO:0000256" key="3">
    <source>
        <dbReference type="ARBA" id="ARBA00012438"/>
    </source>
</evidence>
<dbReference type="Gene3D" id="3.30.450.20">
    <property type="entry name" value="PAS domain"/>
    <property type="match status" value="2"/>
</dbReference>
<dbReference type="Pfam" id="PF00989">
    <property type="entry name" value="PAS"/>
    <property type="match status" value="1"/>
</dbReference>